<proteinExistence type="predicted"/>
<dbReference type="GO" id="GO:0008180">
    <property type="term" value="C:COP9 signalosome"/>
    <property type="evidence" value="ECO:0007669"/>
    <property type="project" value="EnsemblFungi"/>
</dbReference>
<accession>J7S2F5</accession>
<dbReference type="Proteomes" id="UP000006310">
    <property type="component" value="Chromosome 1"/>
</dbReference>
<dbReference type="AlphaFoldDB" id="J7S2F5"/>
<reference evidence="2" key="2">
    <citation type="submission" date="2012-08" db="EMBL/GenBank/DDBJ databases">
        <title>Genome sequence of Kazachstania naganishii.</title>
        <authorList>
            <person name="Gordon J.L."/>
            <person name="Armisen D."/>
            <person name="Proux-Wera E."/>
            <person name="OhEigeartaigh S.S."/>
            <person name="Byrne K.P."/>
            <person name="Wolfe K.H."/>
        </authorList>
    </citation>
    <scope>NUCLEOTIDE SEQUENCE [LARGE SCALE GENOMIC DNA]</scope>
    <source>
        <strain evidence="2">ATCC MYA-139 / BCRC 22969 / CBS 8797 / CCRC 22969 / KCTC 17520 / NBRC 10181 / NCYC 3082</strain>
    </source>
</reference>
<evidence type="ECO:0008006" key="3">
    <source>
        <dbReference type="Google" id="ProtNLM"/>
    </source>
</evidence>
<dbReference type="STRING" id="1071383.J7S2F5"/>
<dbReference type="OMA" id="FDCRDVY"/>
<dbReference type="GO" id="GO:0000338">
    <property type="term" value="P:protein deneddylation"/>
    <property type="evidence" value="ECO:0007669"/>
    <property type="project" value="EnsemblFungi"/>
</dbReference>
<dbReference type="OrthoDB" id="10265275at2759"/>
<evidence type="ECO:0000313" key="1">
    <source>
        <dbReference type="EMBL" id="CCK68149.1"/>
    </source>
</evidence>
<sequence length="175" mass="20515">MWGSIDEQRLVRILEDPQKLHYKDEWIHVAAGDSRARGSRARDLLEIFTFGTVEDVPASIELSERMLHKLRKLTLLSLTELYRVIPYSFALEKCQMSDRSLMETYFIQLGSVLEFQMDPISETVTVTNFFDCRDVYDNEAELRIVRNAHYTREQLVTGLQKWKLKLENEILPSQS</sequence>
<dbReference type="GeneID" id="34523784"/>
<protein>
    <recommendedName>
        <fullName evidence="3">PCI domain-containing protein</fullName>
    </recommendedName>
</protein>
<dbReference type="EMBL" id="HE978314">
    <property type="protein sequence ID" value="CCK68149.1"/>
    <property type="molecule type" value="Genomic_DNA"/>
</dbReference>
<dbReference type="GO" id="GO:0071444">
    <property type="term" value="P:cellular response to pheromone"/>
    <property type="evidence" value="ECO:0007669"/>
    <property type="project" value="EnsemblFungi"/>
</dbReference>
<evidence type="ECO:0000313" key="2">
    <source>
        <dbReference type="Proteomes" id="UP000006310"/>
    </source>
</evidence>
<organism evidence="1 2">
    <name type="scientific">Huiozyma naganishii (strain ATCC MYA-139 / BCRC 22969 / CBS 8797 / KCTC 17520 / NBRC 10181 / NCYC 3082 / Yp74L-3)</name>
    <name type="common">Yeast</name>
    <name type="synonym">Kazachstania naganishii</name>
    <dbReference type="NCBI Taxonomy" id="1071383"/>
    <lineage>
        <taxon>Eukaryota</taxon>
        <taxon>Fungi</taxon>
        <taxon>Dikarya</taxon>
        <taxon>Ascomycota</taxon>
        <taxon>Saccharomycotina</taxon>
        <taxon>Saccharomycetes</taxon>
        <taxon>Saccharomycetales</taxon>
        <taxon>Saccharomycetaceae</taxon>
        <taxon>Huiozyma</taxon>
    </lineage>
</organism>
<dbReference type="RefSeq" id="XP_022462395.1">
    <property type="nucleotide sequence ID" value="XM_022609096.1"/>
</dbReference>
<keyword evidence="2" id="KW-1185">Reference proteome</keyword>
<reference evidence="1 2" key="1">
    <citation type="journal article" date="2011" name="Proc. Natl. Acad. Sci. U.S.A.">
        <title>Evolutionary erosion of yeast sex chromosomes by mating-type switching accidents.</title>
        <authorList>
            <person name="Gordon J.L."/>
            <person name="Armisen D."/>
            <person name="Proux-Wera E."/>
            <person name="Oheigeartaigh S.S."/>
            <person name="Byrne K.P."/>
            <person name="Wolfe K.H."/>
        </authorList>
    </citation>
    <scope>NUCLEOTIDE SEQUENCE [LARGE SCALE GENOMIC DNA]</scope>
    <source>
        <strain evidence="2">ATCC MYA-139 / BCRC 22969 / CBS 8797 / CCRC 22969 / KCTC 17520 / NBRC 10181 / NCYC 3082</strain>
    </source>
</reference>
<gene>
    <name evidence="1" type="primary">KNAG0A04790</name>
    <name evidence="1" type="ordered locus">KNAG_0A04790</name>
</gene>
<name>J7S2F5_HUIN7</name>
<dbReference type="KEGG" id="kng:KNAG_0A04790"/>
<dbReference type="GO" id="GO:0000747">
    <property type="term" value="P:conjugation with cellular fusion"/>
    <property type="evidence" value="ECO:0007669"/>
    <property type="project" value="EnsemblFungi"/>
</dbReference>
<dbReference type="HOGENOM" id="CLU_138722_0_0_1"/>
<dbReference type="eggNOG" id="ENOG502S4AD">
    <property type="taxonomic scope" value="Eukaryota"/>
</dbReference>